<keyword evidence="3" id="KW-1185">Reference proteome</keyword>
<evidence type="ECO:0000256" key="1">
    <source>
        <dbReference type="SAM" id="Phobius"/>
    </source>
</evidence>
<protein>
    <submittedName>
        <fullName evidence="2">Uncharacterized protein</fullName>
    </submittedName>
</protein>
<dbReference type="Gramene" id="OMO94913">
    <property type="protein sequence ID" value="OMO94913"/>
    <property type="gene ID" value="CCACVL1_05701"/>
</dbReference>
<keyword evidence="1" id="KW-1133">Transmembrane helix</keyword>
<name>A0A1R3JJB3_COCAP</name>
<dbReference type="Proteomes" id="UP000188268">
    <property type="component" value="Unassembled WGS sequence"/>
</dbReference>
<gene>
    <name evidence="2" type="ORF">CCACVL1_05701</name>
</gene>
<evidence type="ECO:0000313" key="3">
    <source>
        <dbReference type="Proteomes" id="UP000188268"/>
    </source>
</evidence>
<accession>A0A1R3JJB3</accession>
<organism evidence="2 3">
    <name type="scientific">Corchorus capsularis</name>
    <name type="common">Jute</name>
    <dbReference type="NCBI Taxonomy" id="210143"/>
    <lineage>
        <taxon>Eukaryota</taxon>
        <taxon>Viridiplantae</taxon>
        <taxon>Streptophyta</taxon>
        <taxon>Embryophyta</taxon>
        <taxon>Tracheophyta</taxon>
        <taxon>Spermatophyta</taxon>
        <taxon>Magnoliopsida</taxon>
        <taxon>eudicotyledons</taxon>
        <taxon>Gunneridae</taxon>
        <taxon>Pentapetalae</taxon>
        <taxon>rosids</taxon>
        <taxon>malvids</taxon>
        <taxon>Malvales</taxon>
        <taxon>Malvaceae</taxon>
        <taxon>Grewioideae</taxon>
        <taxon>Apeibeae</taxon>
        <taxon>Corchorus</taxon>
    </lineage>
</organism>
<feature type="non-terminal residue" evidence="2">
    <location>
        <position position="1"/>
    </location>
</feature>
<dbReference type="AlphaFoldDB" id="A0A1R3JJB3"/>
<comment type="caution">
    <text evidence="2">The sequence shown here is derived from an EMBL/GenBank/DDBJ whole genome shotgun (WGS) entry which is preliminary data.</text>
</comment>
<reference evidence="2 3" key="1">
    <citation type="submission" date="2013-09" db="EMBL/GenBank/DDBJ databases">
        <title>Corchorus capsularis genome sequencing.</title>
        <authorList>
            <person name="Alam M."/>
            <person name="Haque M.S."/>
            <person name="Islam M.S."/>
            <person name="Emdad E.M."/>
            <person name="Islam M.M."/>
            <person name="Ahmed B."/>
            <person name="Halim A."/>
            <person name="Hossen Q.M.M."/>
            <person name="Hossain M.Z."/>
            <person name="Ahmed R."/>
            <person name="Khan M.M."/>
            <person name="Islam R."/>
            <person name="Rashid M.M."/>
            <person name="Khan S.A."/>
            <person name="Rahman M.S."/>
            <person name="Alam M."/>
        </authorList>
    </citation>
    <scope>NUCLEOTIDE SEQUENCE [LARGE SCALE GENOMIC DNA]</scope>
    <source>
        <strain evidence="3">cv. CVL-1</strain>
        <tissue evidence="2">Whole seedling</tissue>
    </source>
</reference>
<evidence type="ECO:0000313" key="2">
    <source>
        <dbReference type="EMBL" id="OMO94913.1"/>
    </source>
</evidence>
<feature type="transmembrane region" description="Helical" evidence="1">
    <location>
        <begin position="129"/>
        <end position="147"/>
    </location>
</feature>
<feature type="transmembrane region" description="Helical" evidence="1">
    <location>
        <begin position="105"/>
        <end position="123"/>
    </location>
</feature>
<keyword evidence="1" id="KW-0472">Membrane</keyword>
<dbReference type="EMBL" id="AWWV01007763">
    <property type="protein sequence ID" value="OMO94913.1"/>
    <property type="molecule type" value="Genomic_DNA"/>
</dbReference>
<proteinExistence type="predicted"/>
<keyword evidence="1" id="KW-0812">Transmembrane</keyword>
<sequence length="149" mass="16938">TFNRSGRGSTCVWNMFNHQGALRNSSEKDSSVKRFNRLDLKKPGKEKIETVISPLLRTAHGPSPQYAAHGRTSLTSQPPCLVLSLLRFQSRRAHLTFGFIIDKQFIIVLFILMVVELVLTSLVMDDFGLTEWACACWYLVVGMIVDFRF</sequence>